<protein>
    <submittedName>
        <fullName evidence="2">14591_t:CDS:1</fullName>
    </submittedName>
</protein>
<evidence type="ECO:0000313" key="2">
    <source>
        <dbReference type="EMBL" id="CAG8732244.1"/>
    </source>
</evidence>
<sequence>NNVTLEQTIEAARQIEENNNAYPEALSKFYSSNINSASKPMQQPVNQSTNPLIQPAQPENHSTFIAINQNIGPNQPQQNVFPNKYLNSKEDSEENESDEEDYNEDKEEKIEKNLLGISLVVLEKGSPDQHYYKITSKEIQIDSETFSFQGGLEELETNKNKFHIQDILSKYLQIVTKDIDKLGQTEPFIFCVEVQ</sequence>
<feature type="region of interest" description="Disordered" evidence="1">
    <location>
        <begin position="70"/>
        <end position="107"/>
    </location>
</feature>
<accession>A0A9N9NHB1</accession>
<name>A0A9N9NHB1_9GLOM</name>
<dbReference type="AlphaFoldDB" id="A0A9N9NHB1"/>
<evidence type="ECO:0000313" key="3">
    <source>
        <dbReference type="Proteomes" id="UP000789759"/>
    </source>
</evidence>
<keyword evidence="3" id="KW-1185">Reference proteome</keyword>
<proteinExistence type="predicted"/>
<organism evidence="2 3">
    <name type="scientific">Cetraspora pellucida</name>
    <dbReference type="NCBI Taxonomy" id="1433469"/>
    <lineage>
        <taxon>Eukaryota</taxon>
        <taxon>Fungi</taxon>
        <taxon>Fungi incertae sedis</taxon>
        <taxon>Mucoromycota</taxon>
        <taxon>Glomeromycotina</taxon>
        <taxon>Glomeromycetes</taxon>
        <taxon>Diversisporales</taxon>
        <taxon>Gigasporaceae</taxon>
        <taxon>Cetraspora</taxon>
    </lineage>
</organism>
<reference evidence="2" key="1">
    <citation type="submission" date="2021-06" db="EMBL/GenBank/DDBJ databases">
        <authorList>
            <person name="Kallberg Y."/>
            <person name="Tangrot J."/>
            <person name="Rosling A."/>
        </authorList>
    </citation>
    <scope>NUCLEOTIDE SEQUENCE</scope>
    <source>
        <strain evidence="2">FL966</strain>
    </source>
</reference>
<feature type="compositionally biased region" description="Low complexity" evidence="1">
    <location>
        <begin position="70"/>
        <end position="79"/>
    </location>
</feature>
<dbReference type="EMBL" id="CAJVQA010014640">
    <property type="protein sequence ID" value="CAG8732244.1"/>
    <property type="molecule type" value="Genomic_DNA"/>
</dbReference>
<evidence type="ECO:0000256" key="1">
    <source>
        <dbReference type="SAM" id="MobiDB-lite"/>
    </source>
</evidence>
<feature type="non-terminal residue" evidence="2">
    <location>
        <position position="195"/>
    </location>
</feature>
<feature type="compositionally biased region" description="Acidic residues" evidence="1">
    <location>
        <begin position="91"/>
        <end position="105"/>
    </location>
</feature>
<comment type="caution">
    <text evidence="2">The sequence shown here is derived from an EMBL/GenBank/DDBJ whole genome shotgun (WGS) entry which is preliminary data.</text>
</comment>
<dbReference type="Proteomes" id="UP000789759">
    <property type="component" value="Unassembled WGS sequence"/>
</dbReference>
<gene>
    <name evidence="2" type="ORF">CPELLU_LOCUS13560</name>
</gene>